<reference evidence="3 4" key="1">
    <citation type="submission" date="2017-12" db="EMBL/GenBank/DDBJ databases">
        <title>Hemimetabolous genomes reveal molecular basis of termite eusociality.</title>
        <authorList>
            <person name="Harrison M.C."/>
            <person name="Jongepier E."/>
            <person name="Robertson H.M."/>
            <person name="Arning N."/>
            <person name="Bitard-Feildel T."/>
            <person name="Chao H."/>
            <person name="Childers C.P."/>
            <person name="Dinh H."/>
            <person name="Doddapaneni H."/>
            <person name="Dugan S."/>
            <person name="Gowin J."/>
            <person name="Greiner C."/>
            <person name="Han Y."/>
            <person name="Hu H."/>
            <person name="Hughes D.S.T."/>
            <person name="Huylmans A.-K."/>
            <person name="Kemena C."/>
            <person name="Kremer L.P.M."/>
            <person name="Lee S.L."/>
            <person name="Lopez-Ezquerra A."/>
            <person name="Mallet L."/>
            <person name="Monroy-Kuhn J.M."/>
            <person name="Moser A."/>
            <person name="Murali S.C."/>
            <person name="Muzny D.M."/>
            <person name="Otani S."/>
            <person name="Piulachs M.-D."/>
            <person name="Poelchau M."/>
            <person name="Qu J."/>
            <person name="Schaub F."/>
            <person name="Wada-Katsumata A."/>
            <person name="Worley K.C."/>
            <person name="Xie Q."/>
            <person name="Ylla G."/>
            <person name="Poulsen M."/>
            <person name="Gibbs R.A."/>
            <person name="Schal C."/>
            <person name="Richards S."/>
            <person name="Belles X."/>
            <person name="Korb J."/>
            <person name="Bornberg-Bauer E."/>
        </authorList>
    </citation>
    <scope>NUCLEOTIDE SEQUENCE [LARGE SCALE GENOMIC DNA]</scope>
    <source>
        <tissue evidence="3">Whole body</tissue>
    </source>
</reference>
<feature type="region of interest" description="Disordered" evidence="1">
    <location>
        <begin position="143"/>
        <end position="174"/>
    </location>
</feature>
<feature type="compositionally biased region" description="Polar residues" evidence="1">
    <location>
        <begin position="163"/>
        <end position="174"/>
    </location>
</feature>
<accession>A0A2J7QZW3</accession>
<dbReference type="PANTHER" id="PTHR16442:SF1">
    <property type="entry name" value="RING FINGER PROTEIN 17"/>
    <property type="match status" value="1"/>
</dbReference>
<feature type="domain" description="Tudor" evidence="2">
    <location>
        <begin position="698"/>
        <end position="747"/>
    </location>
</feature>
<proteinExistence type="predicted"/>
<organism evidence="3 4">
    <name type="scientific">Cryptotermes secundus</name>
    <dbReference type="NCBI Taxonomy" id="105785"/>
    <lineage>
        <taxon>Eukaryota</taxon>
        <taxon>Metazoa</taxon>
        <taxon>Ecdysozoa</taxon>
        <taxon>Arthropoda</taxon>
        <taxon>Hexapoda</taxon>
        <taxon>Insecta</taxon>
        <taxon>Pterygota</taxon>
        <taxon>Neoptera</taxon>
        <taxon>Polyneoptera</taxon>
        <taxon>Dictyoptera</taxon>
        <taxon>Blattodea</taxon>
        <taxon>Blattoidea</taxon>
        <taxon>Termitoidae</taxon>
        <taxon>Kalotermitidae</taxon>
        <taxon>Cryptotermitinae</taxon>
        <taxon>Cryptotermes</taxon>
    </lineage>
</organism>
<dbReference type="PANTHER" id="PTHR16442">
    <property type="entry name" value="RING FINGER PROTEIN 17"/>
    <property type="match status" value="1"/>
</dbReference>
<evidence type="ECO:0000259" key="2">
    <source>
        <dbReference type="PROSITE" id="PS50304"/>
    </source>
</evidence>
<keyword evidence="4" id="KW-1185">Reference proteome</keyword>
<dbReference type="EMBL" id="NEVH01009067">
    <property type="protein sequence ID" value="PNF34126.1"/>
    <property type="molecule type" value="Genomic_DNA"/>
</dbReference>
<gene>
    <name evidence="3" type="ORF">B7P43_G01154</name>
</gene>
<dbReference type="Gene3D" id="2.40.50.90">
    <property type="match status" value="2"/>
</dbReference>
<dbReference type="SUPFAM" id="SSF63748">
    <property type="entry name" value="Tudor/PWWP/MBT"/>
    <property type="match status" value="3"/>
</dbReference>
<dbReference type="GO" id="GO:0005737">
    <property type="term" value="C:cytoplasm"/>
    <property type="evidence" value="ECO:0007669"/>
    <property type="project" value="UniProtKB-ARBA"/>
</dbReference>
<dbReference type="Pfam" id="PF00567">
    <property type="entry name" value="TUDOR"/>
    <property type="match status" value="3"/>
</dbReference>
<feature type="domain" description="Tudor" evidence="2">
    <location>
        <begin position="449"/>
        <end position="508"/>
    </location>
</feature>
<evidence type="ECO:0000313" key="3">
    <source>
        <dbReference type="EMBL" id="PNF34126.1"/>
    </source>
</evidence>
<dbReference type="FunFam" id="2.30.30.140:FF:000018">
    <property type="entry name" value="Serine/threonine-protein kinase 31"/>
    <property type="match status" value="2"/>
</dbReference>
<sequence length="747" mass="84718">MEKLRCAKTENKHNLDLVVNELDSNTKYVRQLLQEAVSAKDPANISKVDLSSITDKLRAVEHLPIHLLTSDGNNADTLIRFVVDESFLTQINNHCQLDIHSASSYSLVKTEDLPPDYVIELIDEDTESDTLMLMSSLTSSMSSISETTSQDVEQADPHRNDRSTNSTSSKNAKFSTNAVKGSSDIVTVCHICDPSNFYVQRVADRLTVESLCLQLSKHVHASKPPQSVLKDGIYMVQYEKDRKWYRTRVRSILPSSSENTEETSVDILYIDYGNTEIIPSTRLRCIPPAYAHTPAMTRHCSLFGLVPCNGKWSQEAVVMFATMVNEHRVRMVIMEHSADTYQVDLCQLPGNAENSDVPVSVRDALVFLEFACFVAQTERKVTLPQRTVKYFEEKDFKKGDAVDVVMSHVVSPHSFYVQRLGEHARYLTSVMKDMNTEYTKSANIGLIYTPQVGMPCAAQYTVDKKWYRAKIIALPGKRMVEVFYVDYGNQELVAWNQIRRLQPRFLRIPAQAVHCSMSDIIPSEQHWTPAVKEYLMKVTAKKILCLYVDVVQKHQLKVTLYESQANVDVCINALVVREGYGTSVGVSSSFVEYHKLDGVPLQPPSDAKHTKPRFTRRKPVANVRTQCLSNARDVTVSKQGKVDKHKAPEDPLLLEVKIRNCLSPSCVYVSLLAREEKMNNLMHQLQEYYATASSYTDNWEVNSKCCVFSVEYKQWYRAIILELNLPNQQARVSDFHISSSDPIENHS</sequence>
<feature type="domain" description="Tudor" evidence="2">
    <location>
        <begin position="227"/>
        <end position="293"/>
    </location>
</feature>
<dbReference type="SMART" id="SM00333">
    <property type="entry name" value="TUDOR"/>
    <property type="match status" value="2"/>
</dbReference>
<name>A0A2J7QZW3_9NEOP</name>
<dbReference type="InterPro" id="IPR002999">
    <property type="entry name" value="Tudor"/>
</dbReference>
<dbReference type="Proteomes" id="UP000235965">
    <property type="component" value="Unassembled WGS sequence"/>
</dbReference>
<dbReference type="OrthoDB" id="5800423at2759"/>
<dbReference type="PROSITE" id="PS50304">
    <property type="entry name" value="TUDOR"/>
    <property type="match status" value="3"/>
</dbReference>
<dbReference type="Gene3D" id="2.30.30.140">
    <property type="match status" value="3"/>
</dbReference>
<dbReference type="AlphaFoldDB" id="A0A2J7QZW3"/>
<evidence type="ECO:0000256" key="1">
    <source>
        <dbReference type="SAM" id="MobiDB-lite"/>
    </source>
</evidence>
<feature type="non-terminal residue" evidence="3">
    <location>
        <position position="747"/>
    </location>
</feature>
<dbReference type="InterPro" id="IPR035437">
    <property type="entry name" value="SNase_OB-fold_sf"/>
</dbReference>
<comment type="caution">
    <text evidence="3">The sequence shown here is derived from an EMBL/GenBank/DDBJ whole genome shotgun (WGS) entry which is preliminary data.</text>
</comment>
<evidence type="ECO:0000313" key="4">
    <source>
        <dbReference type="Proteomes" id="UP000235965"/>
    </source>
</evidence>
<protein>
    <recommendedName>
        <fullName evidence="2">Tudor domain-containing protein</fullName>
    </recommendedName>
</protein>